<organism evidence="7 8">
    <name type="scientific">Stenotrophomonas rhizophila</name>
    <dbReference type="NCBI Taxonomy" id="216778"/>
    <lineage>
        <taxon>Bacteria</taxon>
        <taxon>Pseudomonadati</taxon>
        <taxon>Pseudomonadota</taxon>
        <taxon>Gammaproteobacteria</taxon>
        <taxon>Lysobacterales</taxon>
        <taxon>Lysobacteraceae</taxon>
        <taxon>Stenotrophomonas</taxon>
    </lineage>
</organism>
<evidence type="ECO:0000313" key="7">
    <source>
        <dbReference type="EMBL" id="MDQ1108459.1"/>
    </source>
</evidence>
<dbReference type="InterPro" id="IPR050416">
    <property type="entry name" value="FAD-linked_Oxidoreductase"/>
</dbReference>
<dbReference type="Pfam" id="PF08031">
    <property type="entry name" value="BBE"/>
    <property type="match status" value="1"/>
</dbReference>
<dbReference type="InterPro" id="IPR036318">
    <property type="entry name" value="FAD-bd_PCMH-like_sf"/>
</dbReference>
<dbReference type="RefSeq" id="WP_307106851.1">
    <property type="nucleotide sequence ID" value="NZ_JAUTAS010000001.1"/>
</dbReference>
<proteinExistence type="inferred from homology"/>
<evidence type="ECO:0000256" key="2">
    <source>
        <dbReference type="ARBA" id="ARBA00005466"/>
    </source>
</evidence>
<dbReference type="Gene3D" id="3.30.465.10">
    <property type="match status" value="2"/>
</dbReference>
<dbReference type="InterPro" id="IPR016166">
    <property type="entry name" value="FAD-bd_PCMH"/>
</dbReference>
<evidence type="ECO:0000256" key="1">
    <source>
        <dbReference type="ARBA" id="ARBA00001974"/>
    </source>
</evidence>
<dbReference type="PROSITE" id="PS51387">
    <property type="entry name" value="FAD_PCMH"/>
    <property type="match status" value="1"/>
</dbReference>
<feature type="domain" description="FAD-binding PCMH-type" evidence="6">
    <location>
        <begin position="105"/>
        <end position="289"/>
    </location>
</feature>
<protein>
    <submittedName>
        <fullName evidence="7">FAD/FMN-containing dehydrogenase</fullName>
    </submittedName>
</protein>
<dbReference type="InterPro" id="IPR016169">
    <property type="entry name" value="FAD-bd_PCMH_sub2"/>
</dbReference>
<evidence type="ECO:0000313" key="8">
    <source>
        <dbReference type="Proteomes" id="UP001226084"/>
    </source>
</evidence>
<dbReference type="InterPro" id="IPR012951">
    <property type="entry name" value="BBE"/>
</dbReference>
<dbReference type="GO" id="GO:0071949">
    <property type="term" value="F:FAD binding"/>
    <property type="evidence" value="ECO:0007669"/>
    <property type="project" value="InterPro"/>
</dbReference>
<evidence type="ECO:0000256" key="5">
    <source>
        <dbReference type="ARBA" id="ARBA00023002"/>
    </source>
</evidence>
<dbReference type="GO" id="GO:0016491">
    <property type="term" value="F:oxidoreductase activity"/>
    <property type="evidence" value="ECO:0007669"/>
    <property type="project" value="UniProtKB-KW"/>
</dbReference>
<dbReference type="PANTHER" id="PTHR42973:SF39">
    <property type="entry name" value="FAD-BINDING PCMH-TYPE DOMAIN-CONTAINING PROTEIN"/>
    <property type="match status" value="1"/>
</dbReference>
<comment type="similarity">
    <text evidence="2">Belongs to the oxygen-dependent FAD-linked oxidoreductase family.</text>
</comment>
<evidence type="ECO:0000256" key="4">
    <source>
        <dbReference type="ARBA" id="ARBA00022827"/>
    </source>
</evidence>
<reference evidence="7" key="1">
    <citation type="submission" date="2023-07" db="EMBL/GenBank/DDBJ databases">
        <title>Functional and genomic diversity of the sorghum phyllosphere microbiome.</title>
        <authorList>
            <person name="Shade A."/>
        </authorList>
    </citation>
    <scope>NUCLEOTIDE SEQUENCE</scope>
    <source>
        <strain evidence="7">SORGH_AS_0457</strain>
    </source>
</reference>
<dbReference type="Pfam" id="PF01565">
    <property type="entry name" value="FAD_binding_4"/>
    <property type="match status" value="1"/>
</dbReference>
<dbReference type="SUPFAM" id="SSF56176">
    <property type="entry name" value="FAD-binding/transporter-associated domain-like"/>
    <property type="match status" value="1"/>
</dbReference>
<sequence length="598" mass="62943">MKRRDCLKAGLALPLVPLVQKAAAGNSTGSRNALSRARPGAAGWPSASEWDQLSNAVGGRLSIPVSPFLGDAGTRAEALAQIQNPFFIGDQPGLTQTSGYHGAWLSRPSARVVAAANSADVAAAVDFARRHRLRLVVKGGGHSYHGTSCAPDSLLVWTRAMNAVELHDAFVAQGAPAGTAAQPAVSLGAGAMWIDAYDAVTTRGGRYVQGGGCTSVGVTGLVTGGGFGSFSKGFGTAAANLLEAEVVTADGRVRVVNATQDPELFWALKGGCAGSFGVVTRITLRTHVLPATFGGVSMKVRADSDESFQALAAEVLRFCRDALCTPQWGEQLRFDSHRTFGASMVFQGLSQEQAAAVWAPFEAWVAARPQYTVIDPLQALALPAQHMWDADFFRKHAPTLIAGDTRPGAAPAHMLWKGDQGQVGWYLHGYASAWMPSALLGDAQRDAAAAAICTAAAHMPVELHCNKGLFGAPADALAASRDTATHPAVLDAFALALIGNAGGPVYAGSGGTVDEAKAREGAARVGRSYAALRAVLPRAPTYVSECDFFQRDWQQSFWGPHYPRLLAAKRRYDPDGLFVIHHGVGSEDWSADGFERRS</sequence>
<keyword evidence="5" id="KW-0560">Oxidoreductase</keyword>
<accession>A0AAP5AH26</accession>
<dbReference type="Proteomes" id="UP001226084">
    <property type="component" value="Unassembled WGS sequence"/>
</dbReference>
<dbReference type="AlphaFoldDB" id="A0AAP5AH26"/>
<name>A0AAP5AH26_9GAMM</name>
<dbReference type="InterPro" id="IPR006094">
    <property type="entry name" value="Oxid_FAD_bind_N"/>
</dbReference>
<evidence type="ECO:0000259" key="6">
    <source>
        <dbReference type="PROSITE" id="PS51387"/>
    </source>
</evidence>
<comment type="caution">
    <text evidence="7">The sequence shown here is derived from an EMBL/GenBank/DDBJ whole genome shotgun (WGS) entry which is preliminary data.</text>
</comment>
<keyword evidence="4" id="KW-0274">FAD</keyword>
<dbReference type="EMBL" id="JAUTAS010000001">
    <property type="protein sequence ID" value="MDQ1108459.1"/>
    <property type="molecule type" value="Genomic_DNA"/>
</dbReference>
<gene>
    <name evidence="7" type="ORF">QE424_001618</name>
</gene>
<comment type="cofactor">
    <cofactor evidence="1">
        <name>FAD</name>
        <dbReference type="ChEBI" id="CHEBI:57692"/>
    </cofactor>
</comment>
<dbReference type="PANTHER" id="PTHR42973">
    <property type="entry name" value="BINDING OXIDOREDUCTASE, PUTATIVE (AFU_ORTHOLOGUE AFUA_1G17690)-RELATED"/>
    <property type="match status" value="1"/>
</dbReference>
<keyword evidence="3" id="KW-0285">Flavoprotein</keyword>
<evidence type="ECO:0000256" key="3">
    <source>
        <dbReference type="ARBA" id="ARBA00022630"/>
    </source>
</evidence>